<comment type="caution">
    <text evidence="5">The sequence shown here is derived from an EMBL/GenBank/DDBJ whole genome shotgun (WGS) entry which is preliminary data.</text>
</comment>
<dbReference type="PANTHER" id="PTHR45138">
    <property type="entry name" value="REGULATORY COMPONENTS OF SENSORY TRANSDUCTION SYSTEM"/>
    <property type="match status" value="1"/>
</dbReference>
<proteinExistence type="predicted"/>
<dbReference type="GO" id="GO:0043709">
    <property type="term" value="P:cell adhesion involved in single-species biofilm formation"/>
    <property type="evidence" value="ECO:0007669"/>
    <property type="project" value="TreeGrafter"/>
</dbReference>
<evidence type="ECO:0000256" key="3">
    <source>
        <dbReference type="SAM" id="Coils"/>
    </source>
</evidence>
<reference evidence="5" key="2">
    <citation type="submission" date="2020-09" db="EMBL/GenBank/DDBJ databases">
        <authorList>
            <person name="Sun Q."/>
            <person name="Kim S."/>
        </authorList>
    </citation>
    <scope>NUCLEOTIDE SEQUENCE</scope>
    <source>
        <strain evidence="5">KCTC 32437</strain>
    </source>
</reference>
<dbReference type="EC" id="2.7.7.65" evidence="1"/>
<evidence type="ECO:0000256" key="1">
    <source>
        <dbReference type="ARBA" id="ARBA00012528"/>
    </source>
</evidence>
<organism evidence="5 6">
    <name type="scientific">Devosia pacifica</name>
    <dbReference type="NCBI Taxonomy" id="1335967"/>
    <lineage>
        <taxon>Bacteria</taxon>
        <taxon>Pseudomonadati</taxon>
        <taxon>Pseudomonadota</taxon>
        <taxon>Alphaproteobacteria</taxon>
        <taxon>Hyphomicrobiales</taxon>
        <taxon>Devosiaceae</taxon>
        <taxon>Devosia</taxon>
    </lineage>
</organism>
<evidence type="ECO:0000259" key="4">
    <source>
        <dbReference type="PROSITE" id="PS50887"/>
    </source>
</evidence>
<dbReference type="GO" id="GO:0052621">
    <property type="term" value="F:diguanylate cyclase activity"/>
    <property type="evidence" value="ECO:0007669"/>
    <property type="project" value="UniProtKB-EC"/>
</dbReference>
<dbReference type="PANTHER" id="PTHR45138:SF9">
    <property type="entry name" value="DIGUANYLATE CYCLASE DGCM-RELATED"/>
    <property type="match status" value="1"/>
</dbReference>
<dbReference type="EMBL" id="BMZE01000001">
    <property type="protein sequence ID" value="GHA10370.1"/>
    <property type="molecule type" value="Genomic_DNA"/>
</dbReference>
<name>A0A918VME7_9HYPH</name>
<dbReference type="PROSITE" id="PS50887">
    <property type="entry name" value="GGDEF"/>
    <property type="match status" value="1"/>
</dbReference>
<dbReference type="Pfam" id="PF00990">
    <property type="entry name" value="GGDEF"/>
    <property type="match status" value="1"/>
</dbReference>
<dbReference type="SUPFAM" id="SSF55073">
    <property type="entry name" value="Nucleotide cyclase"/>
    <property type="match status" value="1"/>
</dbReference>
<sequence length="347" mass="38305">MPDDDVKRAFDYSEAAIGLLKRGGIPPLPQYYEVLYTYASGTNPHLNARINEIFRRGDMPGMSLADQLCAEFAKVDASDRISKVSAQMNERLDAVHQAIDDAMSNASSYSGSLAAASGDLQSDLSPQELQSLVVKLMAETRDMQSVNMRLESQLQVSREDIAVLQRDLDDVRRESLTDQLTNIANRKNFDNTLDAAVKRAHLEERPLALLLIDIDHFKKFNDTYGHQTGDQVLRLVAMTLKANVKNRDTAARYGGEEFAAILPATNLRGAKALAEQLRMAVHGKELLKRSTQEKLGRITVSIGVATLRRDDTPQSIVERADQCLYAAKGAGRDCVIGEDTLRKTVAA</sequence>
<gene>
    <name evidence="5" type="ORF">GCM10007989_00630</name>
</gene>
<evidence type="ECO:0000313" key="6">
    <source>
        <dbReference type="Proteomes" id="UP000646579"/>
    </source>
</evidence>
<dbReference type="InterPro" id="IPR000160">
    <property type="entry name" value="GGDEF_dom"/>
</dbReference>
<reference evidence="5" key="1">
    <citation type="journal article" date="2014" name="Int. J. Syst. Evol. Microbiol.">
        <title>Complete genome sequence of Corynebacterium casei LMG S-19264T (=DSM 44701T), isolated from a smear-ripened cheese.</title>
        <authorList>
            <consortium name="US DOE Joint Genome Institute (JGI-PGF)"/>
            <person name="Walter F."/>
            <person name="Albersmeier A."/>
            <person name="Kalinowski J."/>
            <person name="Ruckert C."/>
        </authorList>
    </citation>
    <scope>NUCLEOTIDE SEQUENCE</scope>
    <source>
        <strain evidence="5">KCTC 32437</strain>
    </source>
</reference>
<comment type="catalytic activity">
    <reaction evidence="2">
        <text>2 GTP = 3',3'-c-di-GMP + 2 diphosphate</text>
        <dbReference type="Rhea" id="RHEA:24898"/>
        <dbReference type="ChEBI" id="CHEBI:33019"/>
        <dbReference type="ChEBI" id="CHEBI:37565"/>
        <dbReference type="ChEBI" id="CHEBI:58805"/>
        <dbReference type="EC" id="2.7.7.65"/>
    </reaction>
</comment>
<dbReference type="AlphaFoldDB" id="A0A918VME7"/>
<dbReference type="InterPro" id="IPR029787">
    <property type="entry name" value="Nucleotide_cyclase"/>
</dbReference>
<dbReference type="FunFam" id="3.30.70.270:FF:000001">
    <property type="entry name" value="Diguanylate cyclase domain protein"/>
    <property type="match status" value="1"/>
</dbReference>
<dbReference type="Proteomes" id="UP000646579">
    <property type="component" value="Unassembled WGS sequence"/>
</dbReference>
<dbReference type="NCBIfam" id="TIGR00254">
    <property type="entry name" value="GGDEF"/>
    <property type="match status" value="1"/>
</dbReference>
<keyword evidence="6" id="KW-1185">Reference proteome</keyword>
<dbReference type="InterPro" id="IPR050469">
    <property type="entry name" value="Diguanylate_Cyclase"/>
</dbReference>
<dbReference type="CDD" id="cd01949">
    <property type="entry name" value="GGDEF"/>
    <property type="match status" value="1"/>
</dbReference>
<accession>A0A918VME7</accession>
<keyword evidence="3" id="KW-0175">Coiled coil</keyword>
<feature type="coiled-coil region" evidence="3">
    <location>
        <begin position="147"/>
        <end position="174"/>
    </location>
</feature>
<dbReference type="Gene3D" id="3.30.70.270">
    <property type="match status" value="1"/>
</dbReference>
<dbReference type="RefSeq" id="WP_189422352.1">
    <property type="nucleotide sequence ID" value="NZ_BMZE01000001.1"/>
</dbReference>
<feature type="domain" description="GGDEF" evidence="4">
    <location>
        <begin position="205"/>
        <end position="340"/>
    </location>
</feature>
<dbReference type="InterPro" id="IPR043128">
    <property type="entry name" value="Rev_trsase/Diguanyl_cyclase"/>
</dbReference>
<protein>
    <recommendedName>
        <fullName evidence="1">diguanylate cyclase</fullName>
        <ecNumber evidence="1">2.7.7.65</ecNumber>
    </recommendedName>
</protein>
<evidence type="ECO:0000313" key="5">
    <source>
        <dbReference type="EMBL" id="GHA10370.1"/>
    </source>
</evidence>
<evidence type="ECO:0000256" key="2">
    <source>
        <dbReference type="ARBA" id="ARBA00034247"/>
    </source>
</evidence>
<dbReference type="GO" id="GO:0005886">
    <property type="term" value="C:plasma membrane"/>
    <property type="evidence" value="ECO:0007669"/>
    <property type="project" value="TreeGrafter"/>
</dbReference>
<dbReference type="GO" id="GO:1902201">
    <property type="term" value="P:negative regulation of bacterial-type flagellum-dependent cell motility"/>
    <property type="evidence" value="ECO:0007669"/>
    <property type="project" value="TreeGrafter"/>
</dbReference>
<dbReference type="SMART" id="SM00267">
    <property type="entry name" value="GGDEF"/>
    <property type="match status" value="1"/>
</dbReference>